<organism evidence="1 2">
    <name type="scientific">Protopolystoma xenopodis</name>
    <dbReference type="NCBI Taxonomy" id="117903"/>
    <lineage>
        <taxon>Eukaryota</taxon>
        <taxon>Metazoa</taxon>
        <taxon>Spiralia</taxon>
        <taxon>Lophotrochozoa</taxon>
        <taxon>Platyhelminthes</taxon>
        <taxon>Monogenea</taxon>
        <taxon>Polyopisthocotylea</taxon>
        <taxon>Polystomatidea</taxon>
        <taxon>Polystomatidae</taxon>
        <taxon>Protopolystoma</taxon>
    </lineage>
</organism>
<keyword evidence="2" id="KW-1185">Reference proteome</keyword>
<dbReference type="Proteomes" id="UP000784294">
    <property type="component" value="Unassembled WGS sequence"/>
</dbReference>
<dbReference type="EMBL" id="CAAALY010011622">
    <property type="protein sequence ID" value="VEL11367.1"/>
    <property type="molecule type" value="Genomic_DNA"/>
</dbReference>
<protein>
    <submittedName>
        <fullName evidence="1">Uncharacterized protein</fullName>
    </submittedName>
</protein>
<gene>
    <name evidence="1" type="ORF">PXEA_LOCUS4807</name>
</gene>
<reference evidence="1" key="1">
    <citation type="submission" date="2018-11" db="EMBL/GenBank/DDBJ databases">
        <authorList>
            <consortium name="Pathogen Informatics"/>
        </authorList>
    </citation>
    <scope>NUCLEOTIDE SEQUENCE</scope>
</reference>
<comment type="caution">
    <text evidence="1">The sequence shown here is derived from an EMBL/GenBank/DDBJ whole genome shotgun (WGS) entry which is preliminary data.</text>
</comment>
<name>A0A448WGT4_9PLAT</name>
<sequence length="107" mass="11860">MWFHSQTLRFEFEASLFPTHTSSGLSPFAESPLCGFTPGPFGSSSRLLFFPNHTSSGLYHLPKALCGFTRRPFGLSSRLLLFPTHTSSGRVRLSKLLAGPRLKTQSE</sequence>
<accession>A0A448WGT4</accession>
<dbReference type="AlphaFoldDB" id="A0A448WGT4"/>
<evidence type="ECO:0000313" key="2">
    <source>
        <dbReference type="Proteomes" id="UP000784294"/>
    </source>
</evidence>
<proteinExistence type="predicted"/>
<evidence type="ECO:0000313" key="1">
    <source>
        <dbReference type="EMBL" id="VEL11367.1"/>
    </source>
</evidence>